<dbReference type="Pfam" id="PF00144">
    <property type="entry name" value="Beta-lactamase"/>
    <property type="match status" value="1"/>
</dbReference>
<dbReference type="KEGG" id="bsei:KMZ68_22240"/>
<evidence type="ECO:0000313" key="3">
    <source>
        <dbReference type="Proteomes" id="UP000680805"/>
    </source>
</evidence>
<dbReference type="SUPFAM" id="SSF56601">
    <property type="entry name" value="beta-lactamase/transpeptidase-like"/>
    <property type="match status" value="1"/>
</dbReference>
<organism evidence="2 3">
    <name type="scientific">Bradyrhizobium sediminis</name>
    <dbReference type="NCBI Taxonomy" id="2840469"/>
    <lineage>
        <taxon>Bacteria</taxon>
        <taxon>Pseudomonadati</taxon>
        <taxon>Pseudomonadota</taxon>
        <taxon>Alphaproteobacteria</taxon>
        <taxon>Hyphomicrobiales</taxon>
        <taxon>Nitrobacteraceae</taxon>
        <taxon>Bradyrhizobium</taxon>
    </lineage>
</organism>
<dbReference type="AlphaFoldDB" id="A0A975NN82"/>
<evidence type="ECO:0000313" key="2">
    <source>
        <dbReference type="EMBL" id="QWG17651.1"/>
    </source>
</evidence>
<dbReference type="EMBL" id="CP076135">
    <property type="protein sequence ID" value="QWG17651.1"/>
    <property type="molecule type" value="Genomic_DNA"/>
</dbReference>
<dbReference type="PANTHER" id="PTHR43283">
    <property type="entry name" value="BETA-LACTAMASE-RELATED"/>
    <property type="match status" value="1"/>
</dbReference>
<accession>A0A975NN82</accession>
<dbReference type="InterPro" id="IPR012338">
    <property type="entry name" value="Beta-lactam/transpept-like"/>
</dbReference>
<feature type="domain" description="Beta-lactamase-related" evidence="1">
    <location>
        <begin position="50"/>
        <end position="418"/>
    </location>
</feature>
<evidence type="ECO:0000259" key="1">
    <source>
        <dbReference type="Pfam" id="PF00144"/>
    </source>
</evidence>
<dbReference type="InterPro" id="IPR050789">
    <property type="entry name" value="Diverse_Enzym_Activities"/>
</dbReference>
<protein>
    <submittedName>
        <fullName evidence="2">Beta-lactamase family protein</fullName>
    </submittedName>
</protein>
<reference evidence="2" key="1">
    <citation type="submission" date="2021-06" db="EMBL/GenBank/DDBJ databases">
        <title>Bradyrhizobium sp. S2-11-2 Genome sequencing.</title>
        <authorList>
            <person name="Jin L."/>
        </authorList>
    </citation>
    <scope>NUCLEOTIDE SEQUENCE</scope>
    <source>
        <strain evidence="2">S2-11-2</strain>
    </source>
</reference>
<dbReference type="Gene3D" id="3.40.710.10">
    <property type="entry name" value="DD-peptidase/beta-lactamase superfamily"/>
    <property type="match status" value="1"/>
</dbReference>
<proteinExistence type="predicted"/>
<dbReference type="InterPro" id="IPR001466">
    <property type="entry name" value="Beta-lactam-related"/>
</dbReference>
<gene>
    <name evidence="2" type="ORF">KMZ68_22240</name>
</gene>
<dbReference type="RefSeq" id="WP_215613286.1">
    <property type="nucleotide sequence ID" value="NZ_CP076135.1"/>
</dbReference>
<dbReference type="Proteomes" id="UP000680805">
    <property type="component" value="Chromosome"/>
</dbReference>
<name>A0A975NN82_9BRAD</name>
<sequence length="426" mass="47097">MRQLRSGGAMRQRPECPPDLDCCASAVIGQASRDKAADRHTKGGTMSKLQAVLDESVRAQDVPFAVAMLGDRNGIRWSGAAGQRSPGQAASIDTVFRIFSMTKAVGSTAAMILVERGKLNPDTPVEDILPEFARIKVLDHFDGDKPVMRAPRTRATVRNLATHTSGLEYEFWNGDVAKYLTVTGHPTILSGLKAALFYPMASDPGTRWAYGIGIDWLGQVVEKIDGRRIDRFCREEIFEPLGMSDTAFEVSEPMQKRLAAAAIRGADGAFAPFEIAPPSNPEFYGMGHGLYSTAPDYMKFLQMFLGRGQLGSRRLLSEASVDWMLADRLQGLNFRRMVSVSPLTADCDPFPDTRRTHSFGFLRMEEDVPGMRSAGSQSWAGVLNSHYWFDPKKGVAAVIMTQSLPFVEPRFMDTYAKFEREVYATL</sequence>
<dbReference type="PANTHER" id="PTHR43283:SF3">
    <property type="entry name" value="BETA-LACTAMASE FAMILY PROTEIN (AFU_ORTHOLOGUE AFUA_5G07500)"/>
    <property type="match status" value="1"/>
</dbReference>